<proteinExistence type="predicted"/>
<organism evidence="4 5">
    <name type="scientific">Symbiodinium necroappetens</name>
    <dbReference type="NCBI Taxonomy" id="1628268"/>
    <lineage>
        <taxon>Eukaryota</taxon>
        <taxon>Sar</taxon>
        <taxon>Alveolata</taxon>
        <taxon>Dinophyceae</taxon>
        <taxon>Suessiales</taxon>
        <taxon>Symbiodiniaceae</taxon>
        <taxon>Symbiodinium</taxon>
    </lineage>
</organism>
<keyword evidence="5" id="KW-1185">Reference proteome</keyword>
<feature type="non-terminal residue" evidence="4">
    <location>
        <position position="1"/>
    </location>
</feature>
<dbReference type="PANTHER" id="PTHR13037">
    <property type="entry name" value="FORMIN"/>
    <property type="match status" value="1"/>
</dbReference>
<accession>A0A812M883</accession>
<sequence length="936" mass="102785">MPSTLPEAATKPEFAGTPTGLSRGQVHDIKEEAKRHQMSQMDSQQKHLMEHAGQHHSDHDRVVASQQAQAVATLTAQQLRESARQVAAQQKVAEQQKAAAYVQMQQLQEQQRLQEQQYKDAEWLAAQQLYVMKEEAAAREKHRLEMQRALQMQELELQQHTTEHWYWSQQQQRYWQETQVDDAETPSTTAAPAHNPSTTAVPARTSTTAFPAHNPSTTAFLAHNPSTAAAPAHNNQAPSGEVDAELAFTRTTAEAAQAYLYLEQQAGTAAPVVTASPAQEAPSPAPTQLRDSAWDAQLADAAYKRHMGEQDVRMGSPTQLQQELDTTTTQLAGHAQGEDQEIDWAAKAAELEALLQQCRAKAQAATPSTKATGPTPSSTPTRNLAAQFMRVASAAGEEWTADGCKRKRSHEDDWPAPPKAMPRTAAPAARCISAGLPVPPPPLTPEQYEQKMQEIAATIPAPPPVKSTAAKSAPAAWPPQRSQPCTPPEATSKAAFPPAPPNIPAAGVPTHCLMPKHAPPCPPFPPAAKGPADPEAPQSHPQPEPPFGQNHPPAPEAEQNHPPRPSVEAERNHPPRPVPEAQQNHPPRPAPEAERNHPPRPVPEVNPEPGATKQAHSAAAPAEVAASGRDGKLAVFNSVTCPDAWAFLYRLCGRDNKTKSKTSQEITDRGATRNKLLKEFVEKVYQPDAAYDDNKGRLEALFRLKHVSKSWKTGRSGYEWQTEEELVARGWQTRKIAGAVALCTAKKMYKKCMYTGDRKYLVLITETVEQGTERLQELEQLMQETGFAAHDLQEYLSQCCFTEEFDLSLGDCLDLSDSEDEPNKEGKNPDGKPSKKCKGSGLPPLEGSESVEAFVAKYKKTLLNKRSLLKEAKERLEKEECASHREDLNTCQKTMGDLNILYKEICDLDLTKGDKKLGVKANIDKIIRTYIDACFP</sequence>
<feature type="region of interest" description="Disordered" evidence="3">
    <location>
        <begin position="399"/>
        <end position="422"/>
    </location>
</feature>
<reference evidence="4" key="1">
    <citation type="submission" date="2021-02" db="EMBL/GenBank/DDBJ databases">
        <authorList>
            <person name="Dougan E. K."/>
            <person name="Rhodes N."/>
            <person name="Thang M."/>
            <person name="Chan C."/>
        </authorList>
    </citation>
    <scope>NUCLEOTIDE SEQUENCE</scope>
</reference>
<feature type="region of interest" description="Disordered" evidence="3">
    <location>
        <begin position="463"/>
        <end position="502"/>
    </location>
</feature>
<name>A0A812M883_9DINO</name>
<keyword evidence="2" id="KW-0175">Coiled coil</keyword>
<comment type="caution">
    <text evidence="4">The sequence shown here is derived from an EMBL/GenBank/DDBJ whole genome shotgun (WGS) entry which is preliminary data.</text>
</comment>
<feature type="coiled-coil region" evidence="2">
    <location>
        <begin position="76"/>
        <end position="163"/>
    </location>
</feature>
<feature type="compositionally biased region" description="Low complexity" evidence="3">
    <location>
        <begin position="607"/>
        <end position="624"/>
    </location>
</feature>
<feature type="compositionally biased region" description="Basic and acidic residues" evidence="3">
    <location>
        <begin position="821"/>
        <end position="833"/>
    </location>
</feature>
<dbReference type="EMBL" id="CAJNJA010010388">
    <property type="protein sequence ID" value="CAE7257020.1"/>
    <property type="molecule type" value="Genomic_DNA"/>
</dbReference>
<dbReference type="AlphaFoldDB" id="A0A812M883"/>
<feature type="compositionally biased region" description="Basic and acidic residues" evidence="3">
    <location>
        <begin position="25"/>
        <end position="35"/>
    </location>
</feature>
<dbReference type="PANTHER" id="PTHR13037:SF24">
    <property type="entry name" value="POLYCOMB PROTEIN PCL-RELATED"/>
    <property type="match status" value="1"/>
</dbReference>
<feature type="region of interest" description="Disordered" evidence="3">
    <location>
        <begin position="818"/>
        <end position="844"/>
    </location>
</feature>
<feature type="compositionally biased region" description="Polar residues" evidence="3">
    <location>
        <begin position="185"/>
        <end position="202"/>
    </location>
</feature>
<evidence type="ECO:0000256" key="3">
    <source>
        <dbReference type="SAM" id="MobiDB-lite"/>
    </source>
</evidence>
<feature type="compositionally biased region" description="Basic and acidic residues" evidence="3">
    <location>
        <begin position="44"/>
        <end position="58"/>
    </location>
</feature>
<dbReference type="OrthoDB" id="10667768at2759"/>
<protein>
    <submittedName>
        <fullName evidence="4">Uncharacterized protein</fullName>
    </submittedName>
</protein>
<evidence type="ECO:0000256" key="2">
    <source>
        <dbReference type="SAM" id="Coils"/>
    </source>
</evidence>
<gene>
    <name evidence="4" type="ORF">SNEC2469_LOCUS5681</name>
</gene>
<feature type="region of interest" description="Disordered" evidence="3">
    <location>
        <begin position="177"/>
        <end position="202"/>
    </location>
</feature>
<evidence type="ECO:0000313" key="4">
    <source>
        <dbReference type="EMBL" id="CAE7257020.1"/>
    </source>
</evidence>
<keyword evidence="1" id="KW-0945">Host-virus interaction</keyword>
<dbReference type="Proteomes" id="UP000601435">
    <property type="component" value="Unassembled WGS sequence"/>
</dbReference>
<feature type="region of interest" description="Disordered" evidence="3">
    <location>
        <begin position="1"/>
        <end position="58"/>
    </location>
</feature>
<feature type="region of interest" description="Disordered" evidence="3">
    <location>
        <begin position="523"/>
        <end position="624"/>
    </location>
</feature>
<feature type="coiled-coil region" evidence="2">
    <location>
        <begin position="855"/>
        <end position="882"/>
    </location>
</feature>
<evidence type="ECO:0000256" key="1">
    <source>
        <dbReference type="ARBA" id="ARBA00022581"/>
    </source>
</evidence>
<evidence type="ECO:0000313" key="5">
    <source>
        <dbReference type="Proteomes" id="UP000601435"/>
    </source>
</evidence>